<proteinExistence type="predicted"/>
<gene>
    <name evidence="1" type="ORF">F4821DRAFT_271443</name>
</gene>
<accession>A0ACC0CU02</accession>
<keyword evidence="2" id="KW-1185">Reference proteome</keyword>
<dbReference type="Proteomes" id="UP001497680">
    <property type="component" value="Unassembled WGS sequence"/>
</dbReference>
<dbReference type="EMBL" id="MU394344">
    <property type="protein sequence ID" value="KAI6083949.1"/>
    <property type="molecule type" value="Genomic_DNA"/>
</dbReference>
<name>A0ACC0CU02_9PEZI</name>
<evidence type="ECO:0000313" key="1">
    <source>
        <dbReference type="EMBL" id="KAI6083949.1"/>
    </source>
</evidence>
<reference evidence="1 2" key="1">
    <citation type="journal article" date="2022" name="New Phytol.">
        <title>Ecological generalism drives hyperdiversity of secondary metabolite gene clusters in xylarialean endophytes.</title>
        <authorList>
            <person name="Franco M.E.E."/>
            <person name="Wisecaver J.H."/>
            <person name="Arnold A.E."/>
            <person name="Ju Y.M."/>
            <person name="Slot J.C."/>
            <person name="Ahrendt S."/>
            <person name="Moore L.P."/>
            <person name="Eastman K.E."/>
            <person name="Scott K."/>
            <person name="Konkel Z."/>
            <person name="Mondo S.J."/>
            <person name="Kuo A."/>
            <person name="Hayes R.D."/>
            <person name="Haridas S."/>
            <person name="Andreopoulos B."/>
            <person name="Riley R."/>
            <person name="LaButti K."/>
            <person name="Pangilinan J."/>
            <person name="Lipzen A."/>
            <person name="Amirebrahimi M."/>
            <person name="Yan J."/>
            <person name="Adam C."/>
            <person name="Keymanesh K."/>
            <person name="Ng V."/>
            <person name="Louie K."/>
            <person name="Northen T."/>
            <person name="Drula E."/>
            <person name="Henrissat B."/>
            <person name="Hsieh H.M."/>
            <person name="Youens-Clark K."/>
            <person name="Lutzoni F."/>
            <person name="Miadlikowska J."/>
            <person name="Eastwood D.C."/>
            <person name="Hamelin R.C."/>
            <person name="Grigoriev I.V."/>
            <person name="U'Ren J.M."/>
        </authorList>
    </citation>
    <scope>NUCLEOTIDE SEQUENCE [LARGE SCALE GENOMIC DNA]</scope>
    <source>
        <strain evidence="1 2">ER1909</strain>
    </source>
</reference>
<protein>
    <submittedName>
        <fullName evidence="1">Guanine nucleotide exchange factor</fullName>
    </submittedName>
</protein>
<comment type="caution">
    <text evidence="1">The sequence shown here is derived from an EMBL/GenBank/DDBJ whole genome shotgun (WGS) entry which is preliminary data.</text>
</comment>
<evidence type="ECO:0000313" key="2">
    <source>
        <dbReference type="Proteomes" id="UP001497680"/>
    </source>
</evidence>
<organism evidence="1 2">
    <name type="scientific">Hypoxylon rubiginosum</name>
    <dbReference type="NCBI Taxonomy" id="110542"/>
    <lineage>
        <taxon>Eukaryota</taxon>
        <taxon>Fungi</taxon>
        <taxon>Dikarya</taxon>
        <taxon>Ascomycota</taxon>
        <taxon>Pezizomycotina</taxon>
        <taxon>Sordariomycetes</taxon>
        <taxon>Xylariomycetidae</taxon>
        <taxon>Xylariales</taxon>
        <taxon>Hypoxylaceae</taxon>
        <taxon>Hypoxylon</taxon>
    </lineage>
</organism>
<sequence>MVQQSSRPLSGAFRRIFSSSRSHPNGLKESSHQHQSQPQMAQPNQNAAAAAAAATLTGPAKLIAVTSLVEKLSEDLNSVSLLPQERDAALEQLKIYGREPRDADPIFTKETIEMLTRHAFNSPSSTTSRNALRVLCNALLLKPETRQMFVNLGYEAKVCNKLKSDNRDDEFLISRILFLTTYGTNTNLVGLIDKHHLADAIVKNIERHAKRRGASNSGPITDPMETMALSETMKLLFNVTHHCKDRISSFTPAIPHIVTLLCKGSFQTSKPLDLPISPLINALLNLETGAKDVQGSLYPHDEPTALADRLIDLLNRSSKVYSNDELETTVTPLLGVIRAIHEYAPTDVKNFIRTKLLPKEADRTQVLGRSGSLPSWLLRNSTNAMTPQLRETISNLFFDMSDKDASTFVENVGYGFASGFLFSRGLPVPQNASEANARGSPNRPVNPITGQFIDAERQPEGPEMTEEEREREAERLFVLFERLNANGIISAENPMRTAVQEGRFEELPDDYESD</sequence>